<evidence type="ECO:0000256" key="6">
    <source>
        <dbReference type="ARBA" id="ARBA00023145"/>
    </source>
</evidence>
<feature type="signal peptide" evidence="13">
    <location>
        <begin position="1"/>
        <end position="21"/>
    </location>
</feature>
<name>A0A074M7M7_ERYLO</name>
<evidence type="ECO:0000256" key="7">
    <source>
        <dbReference type="ARBA" id="ARBA00023315"/>
    </source>
</evidence>
<feature type="binding site" evidence="10">
    <location>
        <begin position="459"/>
        <end position="460"/>
    </location>
    <ligand>
        <name>L-glutamate</name>
        <dbReference type="ChEBI" id="CHEBI:29985"/>
    </ligand>
</feature>
<dbReference type="GO" id="GO:0036374">
    <property type="term" value="F:glutathione hydrolase activity"/>
    <property type="evidence" value="ECO:0007669"/>
    <property type="project" value="UniProtKB-UniRule"/>
</dbReference>
<dbReference type="GO" id="GO:0103068">
    <property type="term" value="F:leukotriene C4 gamma-glutamyl transferase activity"/>
    <property type="evidence" value="ECO:0007669"/>
    <property type="project" value="UniProtKB-EC"/>
</dbReference>
<keyword evidence="4 11" id="KW-0808">Transferase</keyword>
<comment type="catalytic activity">
    <reaction evidence="2 11">
        <text>glutathione + H2O = L-cysteinylglycine + L-glutamate</text>
        <dbReference type="Rhea" id="RHEA:28807"/>
        <dbReference type="ChEBI" id="CHEBI:15377"/>
        <dbReference type="ChEBI" id="CHEBI:29985"/>
        <dbReference type="ChEBI" id="CHEBI:57925"/>
        <dbReference type="ChEBI" id="CHEBI:61694"/>
        <dbReference type="EC" id="3.4.19.13"/>
    </reaction>
</comment>
<dbReference type="EMBL" id="JMIW01000005">
    <property type="protein sequence ID" value="KEO89419.1"/>
    <property type="molecule type" value="Genomic_DNA"/>
</dbReference>
<dbReference type="SUPFAM" id="SSF56235">
    <property type="entry name" value="N-terminal nucleophile aminohydrolases (Ntn hydrolases)"/>
    <property type="match status" value="1"/>
</dbReference>
<comment type="similarity">
    <text evidence="3 11">Belongs to the gamma-glutamyltransferase family.</text>
</comment>
<feature type="active site" description="Nucleophile" evidence="9">
    <location>
        <position position="395"/>
    </location>
</feature>
<dbReference type="PROSITE" id="PS51257">
    <property type="entry name" value="PROKAR_LIPOPROTEIN"/>
    <property type="match status" value="1"/>
</dbReference>
<dbReference type="Gene3D" id="1.10.246.130">
    <property type="match status" value="1"/>
</dbReference>
<evidence type="ECO:0000256" key="13">
    <source>
        <dbReference type="SAM" id="SignalP"/>
    </source>
</evidence>
<dbReference type="InterPro" id="IPR000101">
    <property type="entry name" value="GGT_peptidase"/>
</dbReference>
<keyword evidence="7 11" id="KW-0012">Acyltransferase</keyword>
<comment type="subunit">
    <text evidence="11">This enzyme consists of two polypeptide chains, which are synthesized in precursor form from a single polypeptide.</text>
</comment>
<dbReference type="PRINTS" id="PR01210">
    <property type="entry name" value="GGTRANSPTASE"/>
</dbReference>
<proteinExistence type="inferred from homology"/>
<evidence type="ECO:0000256" key="1">
    <source>
        <dbReference type="ARBA" id="ARBA00001049"/>
    </source>
</evidence>
<evidence type="ECO:0000256" key="8">
    <source>
        <dbReference type="ARBA" id="ARBA00047417"/>
    </source>
</evidence>
<dbReference type="InterPro" id="IPR043138">
    <property type="entry name" value="GGT_lsub"/>
</dbReference>
<feature type="binding site" evidence="10">
    <location>
        <position position="482"/>
    </location>
    <ligand>
        <name>L-glutamate</name>
        <dbReference type="ChEBI" id="CHEBI:29985"/>
    </ligand>
</feature>
<feature type="chain" id="PRO_5001696842" description="Glutathione hydrolase proenzyme" evidence="13">
    <location>
        <begin position="22"/>
        <end position="590"/>
    </location>
</feature>
<evidence type="ECO:0000256" key="2">
    <source>
        <dbReference type="ARBA" id="ARBA00001089"/>
    </source>
</evidence>
<comment type="caution">
    <text evidence="14">The sequence shown here is derived from an EMBL/GenBank/DDBJ whole genome shotgun (WGS) entry which is preliminary data.</text>
</comment>
<evidence type="ECO:0000256" key="3">
    <source>
        <dbReference type="ARBA" id="ARBA00009381"/>
    </source>
</evidence>
<dbReference type="UniPathway" id="UPA00204"/>
<comment type="catalytic activity">
    <reaction evidence="1 11">
        <text>an S-substituted glutathione + H2O = an S-substituted L-cysteinylglycine + L-glutamate</text>
        <dbReference type="Rhea" id="RHEA:59468"/>
        <dbReference type="ChEBI" id="CHEBI:15377"/>
        <dbReference type="ChEBI" id="CHEBI:29985"/>
        <dbReference type="ChEBI" id="CHEBI:90779"/>
        <dbReference type="ChEBI" id="CHEBI:143103"/>
        <dbReference type="EC" id="3.4.19.13"/>
    </reaction>
</comment>
<dbReference type="EC" id="2.3.2.2" evidence="11"/>
<dbReference type="Gene3D" id="3.60.20.40">
    <property type="match status" value="1"/>
</dbReference>
<keyword evidence="6 11" id="KW-0865">Zymogen</keyword>
<reference evidence="14 15" key="1">
    <citation type="submission" date="2014-04" db="EMBL/GenBank/DDBJ databases">
        <title>A comprehensive comparison of genomes of Erythrobacter spp. strains.</title>
        <authorList>
            <person name="Zheng Q."/>
        </authorList>
    </citation>
    <scope>NUCLEOTIDE SEQUENCE [LARGE SCALE GENOMIC DNA]</scope>
    <source>
        <strain evidence="14 15">DSM 6997</strain>
    </source>
</reference>
<dbReference type="AlphaFoldDB" id="A0A074M7M7"/>
<evidence type="ECO:0000256" key="10">
    <source>
        <dbReference type="PIRSR" id="PIRSR600101-2"/>
    </source>
</evidence>
<keyword evidence="11" id="KW-0317">Glutathione biosynthesis</keyword>
<dbReference type="GO" id="GO:0006750">
    <property type="term" value="P:glutathione biosynthetic process"/>
    <property type="evidence" value="ECO:0007669"/>
    <property type="project" value="UniProtKB-KW"/>
</dbReference>
<evidence type="ECO:0000313" key="15">
    <source>
        <dbReference type="Proteomes" id="UP000027647"/>
    </source>
</evidence>
<feature type="binding site" evidence="10">
    <location>
        <position position="107"/>
    </location>
    <ligand>
        <name>L-glutamate</name>
        <dbReference type="ChEBI" id="CHEBI:29985"/>
    </ligand>
</feature>
<feature type="region of interest" description="Disordered" evidence="12">
    <location>
        <begin position="369"/>
        <end position="396"/>
    </location>
</feature>
<dbReference type="InterPro" id="IPR051792">
    <property type="entry name" value="GGT_bact"/>
</dbReference>
<evidence type="ECO:0000256" key="5">
    <source>
        <dbReference type="ARBA" id="ARBA00022801"/>
    </source>
</evidence>
<feature type="binding site" evidence="10">
    <location>
        <position position="435"/>
    </location>
    <ligand>
        <name>L-glutamate</name>
        <dbReference type="ChEBI" id="CHEBI:29985"/>
    </ligand>
</feature>
<dbReference type="PANTHER" id="PTHR43199:SF1">
    <property type="entry name" value="GLUTATHIONE HYDROLASE PROENZYME"/>
    <property type="match status" value="1"/>
</dbReference>
<dbReference type="PANTHER" id="PTHR43199">
    <property type="entry name" value="GLUTATHIONE HYDROLASE"/>
    <property type="match status" value="1"/>
</dbReference>
<evidence type="ECO:0000256" key="9">
    <source>
        <dbReference type="PIRSR" id="PIRSR600101-1"/>
    </source>
</evidence>
<keyword evidence="15" id="KW-1185">Reference proteome</keyword>
<accession>A0A074M7M7</accession>
<protein>
    <recommendedName>
        <fullName evidence="11">Glutathione hydrolase proenzyme</fullName>
        <ecNumber evidence="11">2.3.2.2</ecNumber>
        <ecNumber evidence="11">3.4.19.13</ecNumber>
    </recommendedName>
    <component>
        <recommendedName>
            <fullName evidence="11">Glutathione hydrolase large chain</fullName>
        </recommendedName>
    </component>
    <component>
        <recommendedName>
            <fullName evidence="11">Glutathione hydrolase small chain</fullName>
        </recommendedName>
    </component>
</protein>
<dbReference type="Proteomes" id="UP000027647">
    <property type="component" value="Unassembled WGS sequence"/>
</dbReference>
<dbReference type="EC" id="3.4.19.13" evidence="11"/>
<dbReference type="InterPro" id="IPR043137">
    <property type="entry name" value="GGT_ssub_C"/>
</dbReference>
<dbReference type="GO" id="GO:0006751">
    <property type="term" value="P:glutathione catabolic process"/>
    <property type="evidence" value="ECO:0007669"/>
    <property type="project" value="UniProtKB-UniRule"/>
</dbReference>
<organism evidence="14 15">
    <name type="scientific">Erythrobacter longus</name>
    <dbReference type="NCBI Taxonomy" id="1044"/>
    <lineage>
        <taxon>Bacteria</taxon>
        <taxon>Pseudomonadati</taxon>
        <taxon>Pseudomonadota</taxon>
        <taxon>Alphaproteobacteria</taxon>
        <taxon>Sphingomonadales</taxon>
        <taxon>Erythrobacteraceae</taxon>
        <taxon>Erythrobacter/Porphyrobacter group</taxon>
        <taxon>Erythrobacter</taxon>
    </lineage>
</organism>
<dbReference type="STRING" id="1044.EH31_12290"/>
<evidence type="ECO:0000256" key="11">
    <source>
        <dbReference type="RuleBase" id="RU368036"/>
    </source>
</evidence>
<evidence type="ECO:0000256" key="12">
    <source>
        <dbReference type="SAM" id="MobiDB-lite"/>
    </source>
</evidence>
<dbReference type="OrthoDB" id="9781342at2"/>
<dbReference type="Pfam" id="PF01019">
    <property type="entry name" value="G_glu_transpept"/>
    <property type="match status" value="1"/>
</dbReference>
<dbReference type="RefSeq" id="WP_034960564.1">
    <property type="nucleotide sequence ID" value="NZ_JMIW01000005.1"/>
</dbReference>
<dbReference type="NCBIfam" id="TIGR00066">
    <property type="entry name" value="g_glut_trans"/>
    <property type="match status" value="1"/>
</dbReference>
<dbReference type="InterPro" id="IPR029055">
    <property type="entry name" value="Ntn_hydrolases_N"/>
</dbReference>
<keyword evidence="13" id="KW-0732">Signal</keyword>
<comment type="PTM">
    <text evidence="11">Cleaved by autocatalysis into a large and a small subunit.</text>
</comment>
<sequence length="590" mass="61189">MLKHVAILAPFALGLSGCSNAPAPLSSTPPPIERAVSDPIDLGAVSSADPRATAAGEAILAKGGSATDAAIAVMLALTVVEPQSSGIGGGGFMLRAGDGELVTFDGRETAPKSATGNRFLDAEGERLPFEMRTISGLSVGVPGNIALAAKAHERYGKLPWADLFEPAIALARDGFVVNRRLHASLSGRVDRAGKTEAARAIFYGADGEALPVGATIKVPELAATFEMLAAKGASAFYDDSAAEFAAYVAGETPQDGRMTATDVSSYTAKQRDPVCVPYRAYKVCGMGPPSSGGVAVGQMLAQLERFDVAALGPNSPQFWHLFLDSQRLAYADRELYIGDEDFVSVPVAGLVDPAYLSSRSALLDPAKALEEAEAGTPPGAPLARGDGDEPAENGTTHFAIVDGEGNAVSYTSTIEGAWGSGLHWGGFYLNNELTDFSTNPVADGKPVANRVEGGKRPRSSMAPTIVFDEQGEVVLVIGAAGGPTIPVQVTRSIIGVLDFGMSAKDALNLPLFMAFGPVAITEEGGIVAGMVDELKALGHEQIRVIAPRGKTNALRRTDDGWEAAGDPRIADLLSYTPTEEVDPEAAANAP</sequence>
<dbReference type="eggNOG" id="COG0405">
    <property type="taxonomic scope" value="Bacteria"/>
</dbReference>
<gene>
    <name evidence="14" type="ORF">EH31_12290</name>
</gene>
<evidence type="ECO:0000313" key="14">
    <source>
        <dbReference type="EMBL" id="KEO89419.1"/>
    </source>
</evidence>
<comment type="pathway">
    <text evidence="11">Sulfur metabolism; glutathione metabolism.</text>
</comment>
<comment type="catalytic activity">
    <reaction evidence="8 11">
        <text>an N-terminal (5-L-glutamyl)-[peptide] + an alpha-amino acid = 5-L-glutamyl amino acid + an N-terminal L-alpha-aminoacyl-[peptide]</text>
        <dbReference type="Rhea" id="RHEA:23904"/>
        <dbReference type="Rhea" id="RHEA-COMP:9780"/>
        <dbReference type="Rhea" id="RHEA-COMP:9795"/>
        <dbReference type="ChEBI" id="CHEBI:77644"/>
        <dbReference type="ChEBI" id="CHEBI:78597"/>
        <dbReference type="ChEBI" id="CHEBI:78599"/>
        <dbReference type="ChEBI" id="CHEBI:78608"/>
        <dbReference type="EC" id="2.3.2.2"/>
    </reaction>
</comment>
<evidence type="ECO:0000256" key="4">
    <source>
        <dbReference type="ARBA" id="ARBA00022679"/>
    </source>
</evidence>
<keyword evidence="5 11" id="KW-0378">Hydrolase</keyword>